<reference evidence="4" key="1">
    <citation type="journal article" date="2020" name="Stud. Mycol.">
        <title>101 Dothideomycetes genomes: a test case for predicting lifestyles and emergence of pathogens.</title>
        <authorList>
            <person name="Haridas S."/>
            <person name="Albert R."/>
            <person name="Binder M."/>
            <person name="Bloem J."/>
            <person name="Labutti K."/>
            <person name="Salamov A."/>
            <person name="Andreopoulos B."/>
            <person name="Baker S."/>
            <person name="Barry K."/>
            <person name="Bills G."/>
            <person name="Bluhm B."/>
            <person name="Cannon C."/>
            <person name="Castanera R."/>
            <person name="Culley D."/>
            <person name="Daum C."/>
            <person name="Ezra D."/>
            <person name="Gonzalez J."/>
            <person name="Henrissat B."/>
            <person name="Kuo A."/>
            <person name="Liang C."/>
            <person name="Lipzen A."/>
            <person name="Lutzoni F."/>
            <person name="Magnuson J."/>
            <person name="Mondo S."/>
            <person name="Nolan M."/>
            <person name="Ohm R."/>
            <person name="Pangilinan J."/>
            <person name="Park H.-J."/>
            <person name="Ramirez L."/>
            <person name="Alfaro M."/>
            <person name="Sun H."/>
            <person name="Tritt A."/>
            <person name="Yoshinaga Y."/>
            <person name="Zwiers L.-H."/>
            <person name="Turgeon B."/>
            <person name="Goodwin S."/>
            <person name="Spatafora J."/>
            <person name="Crous P."/>
            <person name="Grigoriev I."/>
        </authorList>
    </citation>
    <scope>NUCLEOTIDE SEQUENCE</scope>
    <source>
        <strain evidence="4">CBS 269.34</strain>
    </source>
</reference>
<keyword evidence="2" id="KW-0812">Transmembrane</keyword>
<keyword evidence="2" id="KW-0472">Membrane</keyword>
<keyword evidence="5" id="KW-1185">Reference proteome</keyword>
<feature type="domain" description="DUF7730" evidence="3">
    <location>
        <begin position="208"/>
        <end position="427"/>
    </location>
</feature>
<feature type="transmembrane region" description="Helical" evidence="2">
    <location>
        <begin position="12"/>
        <end position="33"/>
    </location>
</feature>
<dbReference type="AlphaFoldDB" id="A0A6A6R7V1"/>
<dbReference type="Proteomes" id="UP000799750">
    <property type="component" value="Unassembled WGS sequence"/>
</dbReference>
<accession>A0A6A6R7V1</accession>
<organism evidence="4 5">
    <name type="scientific">Lophium mytilinum</name>
    <dbReference type="NCBI Taxonomy" id="390894"/>
    <lineage>
        <taxon>Eukaryota</taxon>
        <taxon>Fungi</taxon>
        <taxon>Dikarya</taxon>
        <taxon>Ascomycota</taxon>
        <taxon>Pezizomycotina</taxon>
        <taxon>Dothideomycetes</taxon>
        <taxon>Pleosporomycetidae</taxon>
        <taxon>Mytilinidiales</taxon>
        <taxon>Mytilinidiaceae</taxon>
        <taxon>Lophium</taxon>
    </lineage>
</organism>
<evidence type="ECO:0000313" key="4">
    <source>
        <dbReference type="EMBL" id="KAF2500546.1"/>
    </source>
</evidence>
<feature type="compositionally biased region" description="Basic and acidic residues" evidence="1">
    <location>
        <begin position="56"/>
        <end position="68"/>
    </location>
</feature>
<dbReference type="OrthoDB" id="4757095at2759"/>
<feature type="region of interest" description="Disordered" evidence="1">
    <location>
        <begin position="40"/>
        <end position="74"/>
    </location>
</feature>
<evidence type="ECO:0000256" key="1">
    <source>
        <dbReference type="SAM" id="MobiDB-lite"/>
    </source>
</evidence>
<dbReference type="EMBL" id="MU004183">
    <property type="protein sequence ID" value="KAF2500546.1"/>
    <property type="molecule type" value="Genomic_DNA"/>
</dbReference>
<keyword evidence="2" id="KW-1133">Transmembrane helix</keyword>
<name>A0A6A6R7V1_9PEZI</name>
<sequence>MGRHSPNWQEIGGTVLCICCLPLIAPVYCFLSVTHRKHGKRRGGFRMPRAKPYTQQDKDELDRRKAERNAQPTLPLVRPRALSLPLLLEEASIGEESTTPASPRFEESQTIAADYQCGRKRLEAEKERLGASINRLLAMQNTTDDIHTLGSWSQELQRTTEALVASPVTSTLEEVENDVKRIRSALIKMEEERAVGGGGEMVQITHEQAEFSILYTLPLEIRTMIWEYAITGHHIHIARRRGRLGHAVCPHPDDILERGAKEHLCMERRDGNDHWLPTNYPPRASPVSLVKTCRQIYSETIDLLYSGNTFAFADPLAFDWFHTSVLPSRTRLLRSIELPWDYQENSSGSDSNIPPMWRTESQYKMWGHVSYHIQHQLRHLRLLISTSWAWISFTSRSSHPSIRLVVPRARLQTGNPIQVVMPWHGFRLPTAEEAASPRDRESPLEIHRALKANHYPAEIFVPFNARCLHCGDGALIKAGTPTKAERCFFDVDGTDERYGGFHVQPDFYRVRHGPCGGLIEFELDLLSATWRITHGAERLE</sequence>
<dbReference type="PANTHER" id="PTHR38790">
    <property type="entry name" value="2EXR DOMAIN-CONTAINING PROTEIN-RELATED"/>
    <property type="match status" value="1"/>
</dbReference>
<evidence type="ECO:0000313" key="5">
    <source>
        <dbReference type="Proteomes" id="UP000799750"/>
    </source>
</evidence>
<evidence type="ECO:0000256" key="2">
    <source>
        <dbReference type="SAM" id="Phobius"/>
    </source>
</evidence>
<dbReference type="Pfam" id="PF24864">
    <property type="entry name" value="DUF7730"/>
    <property type="match status" value="1"/>
</dbReference>
<dbReference type="InterPro" id="IPR056632">
    <property type="entry name" value="DUF7730"/>
</dbReference>
<protein>
    <recommendedName>
        <fullName evidence="3">DUF7730 domain-containing protein</fullName>
    </recommendedName>
</protein>
<gene>
    <name evidence="4" type="ORF">BU16DRAFT_614281</name>
</gene>
<proteinExistence type="predicted"/>
<evidence type="ECO:0000259" key="3">
    <source>
        <dbReference type="Pfam" id="PF24864"/>
    </source>
</evidence>